<proteinExistence type="predicted"/>
<keyword evidence="2" id="KW-1185">Reference proteome</keyword>
<name>A0ACB9G7N6_CICIN</name>
<evidence type="ECO:0000313" key="2">
    <source>
        <dbReference type="Proteomes" id="UP001055811"/>
    </source>
</evidence>
<dbReference type="Proteomes" id="UP001055811">
    <property type="component" value="Linkage Group LG02"/>
</dbReference>
<reference evidence="1 2" key="2">
    <citation type="journal article" date="2022" name="Mol. Ecol. Resour.">
        <title>The genomes of chicory, endive, great burdock and yacon provide insights into Asteraceae paleo-polyploidization history and plant inulin production.</title>
        <authorList>
            <person name="Fan W."/>
            <person name="Wang S."/>
            <person name="Wang H."/>
            <person name="Wang A."/>
            <person name="Jiang F."/>
            <person name="Liu H."/>
            <person name="Zhao H."/>
            <person name="Xu D."/>
            <person name="Zhang Y."/>
        </authorList>
    </citation>
    <scope>NUCLEOTIDE SEQUENCE [LARGE SCALE GENOMIC DNA]</scope>
    <source>
        <strain evidence="2">cv. Punajuju</strain>
        <tissue evidence="1">Leaves</tissue>
    </source>
</reference>
<reference evidence="2" key="1">
    <citation type="journal article" date="2022" name="Mol. Ecol. Resour.">
        <title>The genomes of chicory, endive, great burdock and yacon provide insights into Asteraceae palaeo-polyploidization history and plant inulin production.</title>
        <authorList>
            <person name="Fan W."/>
            <person name="Wang S."/>
            <person name="Wang H."/>
            <person name="Wang A."/>
            <person name="Jiang F."/>
            <person name="Liu H."/>
            <person name="Zhao H."/>
            <person name="Xu D."/>
            <person name="Zhang Y."/>
        </authorList>
    </citation>
    <scope>NUCLEOTIDE SEQUENCE [LARGE SCALE GENOMIC DNA]</scope>
    <source>
        <strain evidence="2">cv. Punajuju</strain>
    </source>
</reference>
<gene>
    <name evidence="1" type="ORF">L2E82_08557</name>
</gene>
<protein>
    <submittedName>
        <fullName evidence="1">Uncharacterized protein</fullName>
    </submittedName>
</protein>
<sequence>MKNNQPFDLVLEASSTSVLPQMQVTPKAMEKTVQQSSLVQIGAEKGEPGASKKLLPNSDPSKLASTLVNFKIIEQPTDICFPPGSRNE</sequence>
<evidence type="ECO:0000313" key="1">
    <source>
        <dbReference type="EMBL" id="KAI3779080.1"/>
    </source>
</evidence>
<organism evidence="1 2">
    <name type="scientific">Cichorium intybus</name>
    <name type="common">Chicory</name>
    <dbReference type="NCBI Taxonomy" id="13427"/>
    <lineage>
        <taxon>Eukaryota</taxon>
        <taxon>Viridiplantae</taxon>
        <taxon>Streptophyta</taxon>
        <taxon>Embryophyta</taxon>
        <taxon>Tracheophyta</taxon>
        <taxon>Spermatophyta</taxon>
        <taxon>Magnoliopsida</taxon>
        <taxon>eudicotyledons</taxon>
        <taxon>Gunneridae</taxon>
        <taxon>Pentapetalae</taxon>
        <taxon>asterids</taxon>
        <taxon>campanulids</taxon>
        <taxon>Asterales</taxon>
        <taxon>Asteraceae</taxon>
        <taxon>Cichorioideae</taxon>
        <taxon>Cichorieae</taxon>
        <taxon>Cichoriinae</taxon>
        <taxon>Cichorium</taxon>
    </lineage>
</organism>
<comment type="caution">
    <text evidence="1">The sequence shown here is derived from an EMBL/GenBank/DDBJ whole genome shotgun (WGS) entry which is preliminary data.</text>
</comment>
<dbReference type="EMBL" id="CM042010">
    <property type="protein sequence ID" value="KAI3779080.1"/>
    <property type="molecule type" value="Genomic_DNA"/>
</dbReference>
<accession>A0ACB9G7N6</accession>